<reference evidence="1" key="3">
    <citation type="submission" date="2023-05" db="EMBL/GenBank/DDBJ databases">
        <authorList>
            <person name="Smith C.H."/>
        </authorList>
    </citation>
    <scope>NUCLEOTIDE SEQUENCE</scope>
    <source>
        <strain evidence="1">CHS0354</strain>
        <tissue evidence="1">Mantle</tissue>
    </source>
</reference>
<dbReference type="Proteomes" id="UP001195483">
    <property type="component" value="Unassembled WGS sequence"/>
</dbReference>
<dbReference type="EMBL" id="JAEAOA010000364">
    <property type="protein sequence ID" value="KAK3591887.1"/>
    <property type="molecule type" value="Genomic_DNA"/>
</dbReference>
<name>A0AAE0VWL2_9BIVA</name>
<evidence type="ECO:0000313" key="1">
    <source>
        <dbReference type="EMBL" id="KAK3591887.1"/>
    </source>
</evidence>
<keyword evidence="2" id="KW-1185">Reference proteome</keyword>
<organism evidence="1 2">
    <name type="scientific">Potamilus streckersoni</name>
    <dbReference type="NCBI Taxonomy" id="2493646"/>
    <lineage>
        <taxon>Eukaryota</taxon>
        <taxon>Metazoa</taxon>
        <taxon>Spiralia</taxon>
        <taxon>Lophotrochozoa</taxon>
        <taxon>Mollusca</taxon>
        <taxon>Bivalvia</taxon>
        <taxon>Autobranchia</taxon>
        <taxon>Heteroconchia</taxon>
        <taxon>Palaeoheterodonta</taxon>
        <taxon>Unionida</taxon>
        <taxon>Unionoidea</taxon>
        <taxon>Unionidae</taxon>
        <taxon>Ambleminae</taxon>
        <taxon>Lampsilini</taxon>
        <taxon>Potamilus</taxon>
    </lineage>
</organism>
<reference evidence="1" key="2">
    <citation type="journal article" date="2021" name="Genome Biol. Evol.">
        <title>Developing a high-quality reference genome for a parasitic bivalve with doubly uniparental inheritance (Bivalvia: Unionida).</title>
        <authorList>
            <person name="Smith C.H."/>
        </authorList>
    </citation>
    <scope>NUCLEOTIDE SEQUENCE</scope>
    <source>
        <strain evidence="1">CHS0354</strain>
        <tissue evidence="1">Mantle</tissue>
    </source>
</reference>
<evidence type="ECO:0000313" key="2">
    <source>
        <dbReference type="Proteomes" id="UP001195483"/>
    </source>
</evidence>
<reference evidence="1" key="1">
    <citation type="journal article" date="2021" name="Genome Biol. Evol.">
        <title>A High-Quality Reference Genome for a Parasitic Bivalve with Doubly Uniparental Inheritance (Bivalvia: Unionida).</title>
        <authorList>
            <person name="Smith C.H."/>
        </authorList>
    </citation>
    <scope>NUCLEOTIDE SEQUENCE</scope>
    <source>
        <strain evidence="1">CHS0354</strain>
    </source>
</reference>
<gene>
    <name evidence="1" type="ORF">CHS0354_005094</name>
</gene>
<dbReference type="AlphaFoldDB" id="A0AAE0VWL2"/>
<proteinExistence type="predicted"/>
<sequence>MLFSVGRQRGAKFHASSICGLPHQSRVTTGQEDVAFDFQSSNNWPEQINYLRYEAYTGKFL</sequence>
<accession>A0AAE0VWL2</accession>
<protein>
    <submittedName>
        <fullName evidence="1">Uncharacterized protein</fullName>
    </submittedName>
</protein>
<comment type="caution">
    <text evidence="1">The sequence shown here is derived from an EMBL/GenBank/DDBJ whole genome shotgun (WGS) entry which is preliminary data.</text>
</comment>